<sequence length="26" mass="3025">MTINNPGKFELVKQLKQHRNTDTAQL</sequence>
<reference evidence="2" key="2">
    <citation type="journal article" date="2015" name="Data Brief">
        <title>Shoot transcriptome of the giant reed, Arundo donax.</title>
        <authorList>
            <person name="Barrero R.A."/>
            <person name="Guerrero F.D."/>
            <person name="Moolhuijzen P."/>
            <person name="Goolsby J.A."/>
            <person name="Tidwell J."/>
            <person name="Bellgard S.E."/>
            <person name="Bellgard M.I."/>
        </authorList>
    </citation>
    <scope>NUCLEOTIDE SEQUENCE</scope>
    <source>
        <tissue evidence="2">Shoot tissue taken approximately 20 cm above the soil surface</tissue>
    </source>
</reference>
<evidence type="ECO:0000256" key="1">
    <source>
        <dbReference type="SAM" id="MobiDB-lite"/>
    </source>
</evidence>
<dbReference type="EMBL" id="GBRH01243062">
    <property type="protein sequence ID" value="JAD54833.1"/>
    <property type="molecule type" value="Transcribed_RNA"/>
</dbReference>
<name>A0A0A9AY67_ARUDO</name>
<reference evidence="2" key="1">
    <citation type="submission" date="2014-09" db="EMBL/GenBank/DDBJ databases">
        <authorList>
            <person name="Magalhaes I.L.F."/>
            <person name="Oliveira U."/>
            <person name="Santos F.R."/>
            <person name="Vidigal T.H.D.A."/>
            <person name="Brescovit A.D."/>
            <person name="Santos A.J."/>
        </authorList>
    </citation>
    <scope>NUCLEOTIDE SEQUENCE</scope>
    <source>
        <tissue evidence="2">Shoot tissue taken approximately 20 cm above the soil surface</tissue>
    </source>
</reference>
<proteinExistence type="predicted"/>
<evidence type="ECO:0000313" key="2">
    <source>
        <dbReference type="EMBL" id="JAD54833.1"/>
    </source>
</evidence>
<organism evidence="2">
    <name type="scientific">Arundo donax</name>
    <name type="common">Giant reed</name>
    <name type="synonym">Donax arundinaceus</name>
    <dbReference type="NCBI Taxonomy" id="35708"/>
    <lineage>
        <taxon>Eukaryota</taxon>
        <taxon>Viridiplantae</taxon>
        <taxon>Streptophyta</taxon>
        <taxon>Embryophyta</taxon>
        <taxon>Tracheophyta</taxon>
        <taxon>Spermatophyta</taxon>
        <taxon>Magnoliopsida</taxon>
        <taxon>Liliopsida</taxon>
        <taxon>Poales</taxon>
        <taxon>Poaceae</taxon>
        <taxon>PACMAD clade</taxon>
        <taxon>Arundinoideae</taxon>
        <taxon>Arundineae</taxon>
        <taxon>Arundo</taxon>
    </lineage>
</organism>
<feature type="region of interest" description="Disordered" evidence="1">
    <location>
        <begin position="1"/>
        <end position="26"/>
    </location>
</feature>
<dbReference type="AlphaFoldDB" id="A0A0A9AY67"/>
<accession>A0A0A9AY67</accession>
<protein>
    <submittedName>
        <fullName evidence="2">Uncharacterized protein</fullName>
    </submittedName>
</protein>